<proteinExistence type="predicted"/>
<name>A0A2H9T5V2_9ZZZZ</name>
<gene>
    <name evidence="1" type="ORF">CI610_02454</name>
</gene>
<accession>A0A2H9T5V2</accession>
<dbReference type="AlphaFoldDB" id="A0A2H9T5V2"/>
<dbReference type="EMBL" id="NSIT01000153">
    <property type="protein sequence ID" value="PJE78605.1"/>
    <property type="molecule type" value="Genomic_DNA"/>
</dbReference>
<protein>
    <submittedName>
        <fullName evidence="1">Uncharacterized protein</fullName>
    </submittedName>
</protein>
<sequence length="70" mass="8111">MTSLIMKVYCLFLLLFPMAGYPLDINVILAVYKPVYPILAEILGAHEPHYTLLFIYLMKLLSNCRLMGFR</sequence>
<organism evidence="1">
    <name type="scientific">invertebrate metagenome</name>
    <dbReference type="NCBI Taxonomy" id="1711999"/>
    <lineage>
        <taxon>unclassified sequences</taxon>
        <taxon>metagenomes</taxon>
        <taxon>organismal metagenomes</taxon>
    </lineage>
</organism>
<comment type="caution">
    <text evidence="1">The sequence shown here is derived from an EMBL/GenBank/DDBJ whole genome shotgun (WGS) entry which is preliminary data.</text>
</comment>
<reference evidence="1" key="1">
    <citation type="journal article" date="2017" name="Appl. Environ. Microbiol.">
        <title>Molecular characterization of an Endozoicomonas-like organism causing infection in king scallop Pecten maximus L.</title>
        <authorList>
            <person name="Cano I."/>
            <person name="van Aerle R."/>
            <person name="Ross S."/>
            <person name="Verner-Jeffreys D.W."/>
            <person name="Paley R.K."/>
            <person name="Rimmer G."/>
            <person name="Ryder D."/>
            <person name="Hooper P."/>
            <person name="Stone D."/>
            <person name="Feist S.W."/>
        </authorList>
    </citation>
    <scope>NUCLEOTIDE SEQUENCE</scope>
</reference>
<evidence type="ECO:0000313" key="1">
    <source>
        <dbReference type="EMBL" id="PJE78605.1"/>
    </source>
</evidence>